<evidence type="ECO:0000256" key="1">
    <source>
        <dbReference type="ARBA" id="ARBA00010871"/>
    </source>
</evidence>
<evidence type="ECO:0000259" key="4">
    <source>
        <dbReference type="PROSITE" id="PS50975"/>
    </source>
</evidence>
<dbReference type="SUPFAM" id="SSF56059">
    <property type="entry name" value="Glutathione synthetase ATP-binding domain-like"/>
    <property type="match status" value="1"/>
</dbReference>
<keyword evidence="2" id="KW-0436">Ligase</keyword>
<dbReference type="SUPFAM" id="SSF52440">
    <property type="entry name" value="PreATP-grasp domain"/>
    <property type="match status" value="1"/>
</dbReference>
<dbReference type="InterPro" id="IPR011095">
    <property type="entry name" value="Dala_Dala_lig_C"/>
</dbReference>
<dbReference type="EMBL" id="BARU01016631">
    <property type="protein sequence ID" value="GAH50711.1"/>
    <property type="molecule type" value="Genomic_DNA"/>
</dbReference>
<dbReference type="InterPro" id="IPR011761">
    <property type="entry name" value="ATP-grasp"/>
</dbReference>
<reference evidence="5" key="1">
    <citation type="journal article" date="2014" name="Front. Microbiol.">
        <title>High frequency of phylogenetically diverse reductive dehalogenase-homologous genes in deep subseafloor sedimentary metagenomes.</title>
        <authorList>
            <person name="Kawai M."/>
            <person name="Futagami T."/>
            <person name="Toyoda A."/>
            <person name="Takaki Y."/>
            <person name="Nishi S."/>
            <person name="Hori S."/>
            <person name="Arai W."/>
            <person name="Tsubouchi T."/>
            <person name="Morono Y."/>
            <person name="Uchiyama I."/>
            <person name="Ito T."/>
            <person name="Fujiyama A."/>
            <person name="Inagaki F."/>
            <person name="Takami H."/>
        </authorList>
    </citation>
    <scope>NUCLEOTIDE SEQUENCE</scope>
    <source>
        <strain evidence="5">Expedition CK06-06</strain>
    </source>
</reference>
<feature type="non-terminal residue" evidence="5">
    <location>
        <position position="307"/>
    </location>
</feature>
<dbReference type="PANTHER" id="PTHR23132">
    <property type="entry name" value="D-ALANINE--D-ALANINE LIGASE"/>
    <property type="match status" value="1"/>
</dbReference>
<sequence length="307" mass="35078">DQFYAERLYTQEEIIEFLKQAGLSNITVHGTITPDSKRNQDLGMTEKRIIISAIVKKDWTPVKTKKPHLKNIVVLLGDPNKIDILKPFYMFDDDDLYTIDQLKNSLRDIEKDCNYRFHYLTNHETMIKDLIRMQEKGKIDFVFNLCDEGYCNDATKELHVPALLDILGIPYTGSEPQCIAHCYDKSLIRGIAGEMGIPIPEAFFIKPGDTSFEIPFNFPMIIKPNFGDSSFGITQRNVVYSIEKTLNVISEIRDKLGYDKPILIEEFLSGKDLSVGIIGNFPDSYIVLPIIEEDYSELPPELPRICG</sequence>
<gene>
    <name evidence="5" type="ORF">S03H2_27636</name>
</gene>
<dbReference type="Gene3D" id="3.30.470.20">
    <property type="entry name" value="ATP-grasp fold, B domain"/>
    <property type="match status" value="1"/>
</dbReference>
<dbReference type="GO" id="GO:0046872">
    <property type="term" value="F:metal ion binding"/>
    <property type="evidence" value="ECO:0007669"/>
    <property type="project" value="InterPro"/>
</dbReference>
<keyword evidence="3" id="KW-0961">Cell wall biogenesis/degradation</keyword>
<proteinExistence type="inferred from homology"/>
<dbReference type="Gene3D" id="3.40.50.20">
    <property type="match status" value="1"/>
</dbReference>
<dbReference type="Gene3D" id="3.30.1490.20">
    <property type="entry name" value="ATP-grasp fold, A domain"/>
    <property type="match status" value="1"/>
</dbReference>
<dbReference type="Pfam" id="PF07478">
    <property type="entry name" value="Dala_Dala_lig_C"/>
    <property type="match status" value="1"/>
</dbReference>
<name>X1FYG6_9ZZZZ</name>
<feature type="non-terminal residue" evidence="5">
    <location>
        <position position="1"/>
    </location>
</feature>
<comment type="similarity">
    <text evidence="1">Belongs to the D-alanine--D-alanine ligase family.</text>
</comment>
<dbReference type="GO" id="GO:0005524">
    <property type="term" value="F:ATP binding"/>
    <property type="evidence" value="ECO:0007669"/>
    <property type="project" value="InterPro"/>
</dbReference>
<feature type="domain" description="ATP-grasp" evidence="4">
    <location>
        <begin position="189"/>
        <end position="280"/>
    </location>
</feature>
<dbReference type="PANTHER" id="PTHR23132:SF23">
    <property type="entry name" value="D-ALANINE--D-ALANINE LIGASE B"/>
    <property type="match status" value="1"/>
</dbReference>
<dbReference type="AlphaFoldDB" id="X1FYG6"/>
<evidence type="ECO:0000313" key="5">
    <source>
        <dbReference type="EMBL" id="GAH50711.1"/>
    </source>
</evidence>
<protein>
    <recommendedName>
        <fullName evidence="4">ATP-grasp domain-containing protein</fullName>
    </recommendedName>
</protein>
<accession>X1FYG6</accession>
<dbReference type="InterPro" id="IPR013815">
    <property type="entry name" value="ATP_grasp_subdomain_1"/>
</dbReference>
<comment type="caution">
    <text evidence="5">The sequence shown here is derived from an EMBL/GenBank/DDBJ whole genome shotgun (WGS) entry which is preliminary data.</text>
</comment>
<dbReference type="GO" id="GO:0071555">
    <property type="term" value="P:cell wall organization"/>
    <property type="evidence" value="ECO:0007669"/>
    <property type="project" value="UniProtKB-KW"/>
</dbReference>
<evidence type="ECO:0000256" key="3">
    <source>
        <dbReference type="ARBA" id="ARBA00023316"/>
    </source>
</evidence>
<evidence type="ECO:0000256" key="2">
    <source>
        <dbReference type="ARBA" id="ARBA00022598"/>
    </source>
</evidence>
<dbReference type="InterPro" id="IPR016185">
    <property type="entry name" value="PreATP-grasp_dom_sf"/>
</dbReference>
<organism evidence="5">
    <name type="scientific">marine sediment metagenome</name>
    <dbReference type="NCBI Taxonomy" id="412755"/>
    <lineage>
        <taxon>unclassified sequences</taxon>
        <taxon>metagenomes</taxon>
        <taxon>ecological metagenomes</taxon>
    </lineage>
</organism>
<dbReference type="PROSITE" id="PS50975">
    <property type="entry name" value="ATP_GRASP"/>
    <property type="match status" value="1"/>
</dbReference>
<dbReference type="GO" id="GO:0008716">
    <property type="term" value="F:D-alanine-D-alanine ligase activity"/>
    <property type="evidence" value="ECO:0007669"/>
    <property type="project" value="InterPro"/>
</dbReference>